<dbReference type="FunFam" id="1.10.8.430:FF:000003">
    <property type="entry name" value="Probable disease resistance protein At5g66910"/>
    <property type="match status" value="1"/>
</dbReference>
<evidence type="ECO:0000256" key="2">
    <source>
        <dbReference type="ARBA" id="ARBA00022614"/>
    </source>
</evidence>
<feature type="domain" description="Disease resistance protein winged helix" evidence="8">
    <location>
        <begin position="442"/>
        <end position="512"/>
    </location>
</feature>
<evidence type="ECO:0000259" key="8">
    <source>
        <dbReference type="Pfam" id="PF23559"/>
    </source>
</evidence>
<feature type="domain" description="NB-ARC" evidence="7">
    <location>
        <begin position="187"/>
        <end position="355"/>
    </location>
</feature>
<dbReference type="InterPro" id="IPR027417">
    <property type="entry name" value="P-loop_NTPase"/>
</dbReference>
<dbReference type="Pfam" id="PF23559">
    <property type="entry name" value="WHD_DRP"/>
    <property type="match status" value="1"/>
</dbReference>
<dbReference type="SUPFAM" id="SSF52058">
    <property type="entry name" value="L domain-like"/>
    <property type="match status" value="1"/>
</dbReference>
<proteinExistence type="inferred from homology"/>
<organism evidence="10 11">
    <name type="scientific">Cardamine amara subsp. amara</name>
    <dbReference type="NCBI Taxonomy" id="228776"/>
    <lineage>
        <taxon>Eukaryota</taxon>
        <taxon>Viridiplantae</taxon>
        <taxon>Streptophyta</taxon>
        <taxon>Embryophyta</taxon>
        <taxon>Tracheophyta</taxon>
        <taxon>Spermatophyta</taxon>
        <taxon>Magnoliopsida</taxon>
        <taxon>eudicotyledons</taxon>
        <taxon>Gunneridae</taxon>
        <taxon>Pentapetalae</taxon>
        <taxon>rosids</taxon>
        <taxon>malvids</taxon>
        <taxon>Brassicales</taxon>
        <taxon>Brassicaceae</taxon>
        <taxon>Cardamineae</taxon>
        <taxon>Cardamine</taxon>
    </lineage>
</organism>
<dbReference type="Gene3D" id="3.80.10.10">
    <property type="entry name" value="Ribonuclease Inhibitor"/>
    <property type="match status" value="1"/>
</dbReference>
<dbReference type="InterPro" id="IPR055414">
    <property type="entry name" value="LRR_R13L4/SHOC2-like"/>
</dbReference>
<keyword evidence="2" id="KW-0433">Leucine-rich repeat</keyword>
<evidence type="ECO:0000256" key="1">
    <source>
        <dbReference type="ARBA" id="ARBA00008894"/>
    </source>
</evidence>
<protein>
    <submittedName>
        <fullName evidence="10">Disease resistance protein</fullName>
    </submittedName>
</protein>
<evidence type="ECO:0000259" key="7">
    <source>
        <dbReference type="Pfam" id="PF00931"/>
    </source>
</evidence>
<gene>
    <name evidence="10" type="ORF">V5N11_036049</name>
</gene>
<dbReference type="Pfam" id="PF23598">
    <property type="entry name" value="LRR_14"/>
    <property type="match status" value="1"/>
</dbReference>
<dbReference type="PANTHER" id="PTHR33463:SF210">
    <property type="entry name" value="NB-ARC DOMAIN-CONTAINING PROTEIN"/>
    <property type="match status" value="1"/>
</dbReference>
<dbReference type="InterPro" id="IPR050905">
    <property type="entry name" value="Plant_NBS-LRR"/>
</dbReference>
<dbReference type="Pfam" id="PF00931">
    <property type="entry name" value="NB-ARC"/>
    <property type="match status" value="1"/>
</dbReference>
<feature type="domain" description="Disease resistance R13L4/SHOC-2-like LRR" evidence="9">
    <location>
        <begin position="539"/>
        <end position="817"/>
    </location>
</feature>
<dbReference type="InterPro" id="IPR036388">
    <property type="entry name" value="WH-like_DNA-bd_sf"/>
</dbReference>
<dbReference type="AlphaFoldDB" id="A0ABD1B8R5"/>
<dbReference type="PANTHER" id="PTHR33463">
    <property type="entry name" value="NB-ARC DOMAIN-CONTAINING PROTEIN-RELATED"/>
    <property type="match status" value="1"/>
</dbReference>
<comment type="similarity">
    <text evidence="1">Belongs to the disease resistance NB-LRR family.</text>
</comment>
<dbReference type="EMBL" id="JBANAX010000300">
    <property type="protein sequence ID" value="KAL1214776.1"/>
    <property type="molecule type" value="Genomic_DNA"/>
</dbReference>
<comment type="caution">
    <text evidence="10">The sequence shown here is derived from an EMBL/GenBank/DDBJ whole genome shotgun (WGS) entry which is preliminary data.</text>
</comment>
<evidence type="ECO:0000256" key="5">
    <source>
        <dbReference type="ARBA" id="ARBA00022821"/>
    </source>
</evidence>
<dbReference type="FunFam" id="1.10.10.10:FF:000322">
    <property type="entry name" value="Probable disease resistance protein At1g63360"/>
    <property type="match status" value="1"/>
</dbReference>
<keyword evidence="11" id="KW-1185">Reference proteome</keyword>
<accession>A0ABD1B8R5</accession>
<keyword evidence="3" id="KW-0677">Repeat</keyword>
<dbReference type="SUPFAM" id="SSF52540">
    <property type="entry name" value="P-loop containing nucleoside triphosphate hydrolases"/>
    <property type="match status" value="1"/>
</dbReference>
<dbReference type="Gene3D" id="3.40.50.300">
    <property type="entry name" value="P-loop containing nucleotide triphosphate hydrolases"/>
    <property type="match status" value="1"/>
</dbReference>
<sequence length="891" mass="102118">MGIPFSIPCDPCVNKISQCLDEKVGYTHNLEKNLETLEKTMEDLMAKQEDLSRWLKREEDRGIQRLSEFNLWLTRVESKKKKVNDLLSDRDGELQKLCLCGFCSKNLISSYHYGKKVSLMIREVDELNIRDFDKIADQTYEAQERPHLQPIKRVENLKSEVYEVIDEQAQSSEVEERQLQPIIVGQEIMLEKAWKHLMKDEVGIMGMYGMGGVGKTTLLTQINNKFCIDICGFDFVIWVVVSNELHVERIQDKIAQKVGLFDKEWNKKDKNEKGLHLFNFLRKKRFVLLLDDIWKKVDLAEIGVPFPTTQNKCKVAFTTRSQVVCTSMKAKPIEVQCLAENEAFDLFQKKVGEVTLESEPEIPDLARIVAKKCCGLPLALNVIGETMSSKRTIQEWKHAIDVLNSYTAQYPGMEDEILPLLKYSYDDLKGEHIKSCLLYCALFPEDAKIYKETLIDYWMCEGIIDESEGIEKAEREGYDIIGRLVCQSLLMEEVDQNEKCVVSMHDVVREMALWIASDFIVRAGVGLSEIPKVKNWKVVRRMSLMNNQIDHLAGSPKCPVLTTLLLQEASFSKISSEFFKSMPKLAVLDLSGNEFLFQLPNEISNLISLQYLNLSRTAICCMPKNLQKLKKLIHLDLENTSQLKSIAGISNLHNLKVLKLSDSGFRWELHTVDELEALENLEILTTTIHHYSCQFLNSHRLMSCTQSLEIKNLESSGISLPATMDKLRYFRIDRCSIYAIKMGRICSFLSLSEVSIRDCKGLRELTFLMFAPNLRILDVVMTGELEDIINKEKACQVENSGILPFPKLSELRLVYLSKLKNIYWTPLPFPCLASISIRGCPNLKKLPLDSKSGKQSEKGLIIIYTQKKWLEGVEWEDQATKTRFLASCQQV</sequence>
<name>A0ABD1B8R5_CARAN</name>
<evidence type="ECO:0000256" key="6">
    <source>
        <dbReference type="ARBA" id="ARBA00022840"/>
    </source>
</evidence>
<dbReference type="PRINTS" id="PR00364">
    <property type="entry name" value="DISEASERSIST"/>
</dbReference>
<dbReference type="GO" id="GO:0006952">
    <property type="term" value="P:defense response"/>
    <property type="evidence" value="ECO:0007669"/>
    <property type="project" value="UniProtKB-KW"/>
</dbReference>
<evidence type="ECO:0000256" key="3">
    <source>
        <dbReference type="ARBA" id="ARBA00022737"/>
    </source>
</evidence>
<keyword evidence="5" id="KW-0611">Plant defense</keyword>
<keyword evidence="4" id="KW-0547">Nucleotide-binding</keyword>
<evidence type="ECO:0000256" key="4">
    <source>
        <dbReference type="ARBA" id="ARBA00022741"/>
    </source>
</evidence>
<dbReference type="GO" id="GO:0005524">
    <property type="term" value="F:ATP binding"/>
    <property type="evidence" value="ECO:0007669"/>
    <property type="project" value="UniProtKB-KW"/>
</dbReference>
<evidence type="ECO:0000259" key="9">
    <source>
        <dbReference type="Pfam" id="PF23598"/>
    </source>
</evidence>
<evidence type="ECO:0000313" key="10">
    <source>
        <dbReference type="EMBL" id="KAL1214776.1"/>
    </source>
</evidence>
<dbReference type="Gene3D" id="1.10.8.430">
    <property type="entry name" value="Helical domain of apoptotic protease-activating factors"/>
    <property type="match status" value="1"/>
</dbReference>
<evidence type="ECO:0000313" key="11">
    <source>
        <dbReference type="Proteomes" id="UP001558713"/>
    </source>
</evidence>
<dbReference type="FunFam" id="3.40.50.300:FF:001091">
    <property type="entry name" value="Probable disease resistance protein At1g61300"/>
    <property type="match status" value="1"/>
</dbReference>
<dbReference type="InterPro" id="IPR058922">
    <property type="entry name" value="WHD_DRP"/>
</dbReference>
<dbReference type="InterPro" id="IPR032675">
    <property type="entry name" value="LRR_dom_sf"/>
</dbReference>
<dbReference type="InterPro" id="IPR002182">
    <property type="entry name" value="NB-ARC"/>
</dbReference>
<dbReference type="Gene3D" id="1.10.10.10">
    <property type="entry name" value="Winged helix-like DNA-binding domain superfamily/Winged helix DNA-binding domain"/>
    <property type="match status" value="1"/>
</dbReference>
<reference evidence="10 11" key="1">
    <citation type="submission" date="2024-04" db="EMBL/GenBank/DDBJ databases">
        <title>Genome assembly C_amara_ONT_v2.</title>
        <authorList>
            <person name="Yant L."/>
            <person name="Moore C."/>
            <person name="Slenker M."/>
        </authorList>
    </citation>
    <scope>NUCLEOTIDE SEQUENCE [LARGE SCALE GENOMIC DNA]</scope>
    <source>
        <tissue evidence="10">Leaf</tissue>
    </source>
</reference>
<keyword evidence="6" id="KW-0067">ATP-binding</keyword>
<dbReference type="Proteomes" id="UP001558713">
    <property type="component" value="Unassembled WGS sequence"/>
</dbReference>
<dbReference type="InterPro" id="IPR042197">
    <property type="entry name" value="Apaf_helical"/>
</dbReference>